<evidence type="ECO:0000256" key="1">
    <source>
        <dbReference type="SAM" id="MobiDB-lite"/>
    </source>
</evidence>
<feature type="region of interest" description="Disordered" evidence="1">
    <location>
        <begin position="1"/>
        <end position="26"/>
    </location>
</feature>
<dbReference type="EMBL" id="AUZY01009874">
    <property type="protein sequence ID" value="EQD40597.1"/>
    <property type="molecule type" value="Genomic_DNA"/>
</dbReference>
<organism evidence="2">
    <name type="scientific">mine drainage metagenome</name>
    <dbReference type="NCBI Taxonomy" id="410659"/>
    <lineage>
        <taxon>unclassified sequences</taxon>
        <taxon>metagenomes</taxon>
        <taxon>ecological metagenomes</taxon>
    </lineage>
</organism>
<reference evidence="2" key="2">
    <citation type="journal article" date="2014" name="ISME J.">
        <title>Microbial stratification in low pH oxic and suboxic macroscopic growths along an acid mine drainage.</title>
        <authorList>
            <person name="Mendez-Garcia C."/>
            <person name="Mesa V."/>
            <person name="Sprenger R.R."/>
            <person name="Richter M."/>
            <person name="Diez M.S."/>
            <person name="Solano J."/>
            <person name="Bargiela R."/>
            <person name="Golyshina O.V."/>
            <person name="Manteca A."/>
            <person name="Ramos J.L."/>
            <person name="Gallego J.R."/>
            <person name="Llorente I."/>
            <person name="Martins Dos Santos V.A."/>
            <person name="Jensen O.N."/>
            <person name="Pelaez A.I."/>
            <person name="Sanchez J."/>
            <person name="Ferrer M."/>
        </authorList>
    </citation>
    <scope>NUCLEOTIDE SEQUENCE</scope>
</reference>
<dbReference type="AlphaFoldDB" id="T0Z966"/>
<comment type="caution">
    <text evidence="2">The sequence shown here is derived from an EMBL/GenBank/DDBJ whole genome shotgun (WGS) entry which is preliminary data.</text>
</comment>
<reference evidence="2" key="1">
    <citation type="submission" date="2013-08" db="EMBL/GenBank/DDBJ databases">
        <authorList>
            <person name="Mendez C."/>
            <person name="Richter M."/>
            <person name="Ferrer M."/>
            <person name="Sanchez J."/>
        </authorList>
    </citation>
    <scope>NUCLEOTIDE SEQUENCE</scope>
</reference>
<feature type="non-terminal residue" evidence="2">
    <location>
        <position position="161"/>
    </location>
</feature>
<accession>T0Z966</accession>
<feature type="compositionally biased region" description="Basic and acidic residues" evidence="1">
    <location>
        <begin position="1"/>
        <end position="22"/>
    </location>
</feature>
<sequence>MKVDGGSKPKKQSLRERLFGSRKDRRVSRSKTIVKIKTVGEIPPITETRKALGDGNTKLAVVNAFKYAKDDFMRFFGISTTKAETNRQFLIRCLGDLGIKVPEIGYIDNYAIMDSMNEFVLHDDQKAERLNALKKLTSFYLEYYERTKYGDDWSPDPETII</sequence>
<name>T0Z966_9ZZZZ</name>
<proteinExistence type="predicted"/>
<protein>
    <submittedName>
        <fullName evidence="2">Uncharacterized protein</fullName>
    </submittedName>
</protein>
<gene>
    <name evidence="2" type="ORF">B1B_14862</name>
</gene>
<evidence type="ECO:0000313" key="2">
    <source>
        <dbReference type="EMBL" id="EQD40597.1"/>
    </source>
</evidence>